<dbReference type="Proteomes" id="UP001500975">
    <property type="component" value="Unassembled WGS sequence"/>
</dbReference>
<evidence type="ECO:0000313" key="2">
    <source>
        <dbReference type="Proteomes" id="UP001500975"/>
    </source>
</evidence>
<name>A0ABP8HWC3_9BURK</name>
<organism evidence="1 2">
    <name type="scientific">Variovorax defluvii</name>
    <dbReference type="NCBI Taxonomy" id="913761"/>
    <lineage>
        <taxon>Bacteria</taxon>
        <taxon>Pseudomonadati</taxon>
        <taxon>Pseudomonadota</taxon>
        <taxon>Betaproteobacteria</taxon>
        <taxon>Burkholderiales</taxon>
        <taxon>Comamonadaceae</taxon>
        <taxon>Variovorax</taxon>
    </lineage>
</organism>
<dbReference type="EMBL" id="BAABGJ010000028">
    <property type="protein sequence ID" value="GAA4345886.1"/>
    <property type="molecule type" value="Genomic_DNA"/>
</dbReference>
<evidence type="ECO:0000313" key="1">
    <source>
        <dbReference type="EMBL" id="GAA4345886.1"/>
    </source>
</evidence>
<proteinExistence type="predicted"/>
<dbReference type="RefSeq" id="WP_345538882.1">
    <property type="nucleotide sequence ID" value="NZ_BAABGJ010000028.1"/>
</dbReference>
<reference evidence="2" key="1">
    <citation type="journal article" date="2019" name="Int. J. Syst. Evol. Microbiol.">
        <title>The Global Catalogue of Microorganisms (GCM) 10K type strain sequencing project: providing services to taxonomists for standard genome sequencing and annotation.</title>
        <authorList>
            <consortium name="The Broad Institute Genomics Platform"/>
            <consortium name="The Broad Institute Genome Sequencing Center for Infectious Disease"/>
            <person name="Wu L."/>
            <person name="Ma J."/>
        </authorList>
    </citation>
    <scope>NUCLEOTIDE SEQUENCE [LARGE SCALE GENOMIC DNA]</scope>
    <source>
        <strain evidence="2">JCM 17804</strain>
    </source>
</reference>
<accession>A0ABP8HWC3</accession>
<sequence>MTMKSQGWDLVVLSEPDYEHLVAELHFNGQLLLLLDREQGRDSLCVAFPDRSGQLGHRIPLDEFIERVKEAAADLKR</sequence>
<keyword evidence="2" id="KW-1185">Reference proteome</keyword>
<comment type="caution">
    <text evidence="1">The sequence shown here is derived from an EMBL/GenBank/DDBJ whole genome shotgun (WGS) entry which is preliminary data.</text>
</comment>
<protein>
    <submittedName>
        <fullName evidence="1">Uncharacterized protein</fullName>
    </submittedName>
</protein>
<gene>
    <name evidence="1" type="ORF">GCM10023165_30330</name>
</gene>